<dbReference type="Pfam" id="PF04542">
    <property type="entry name" value="Sigma70_r2"/>
    <property type="match status" value="1"/>
</dbReference>
<dbReference type="Proteomes" id="UP001198374">
    <property type="component" value="Unassembled WGS sequence"/>
</dbReference>
<evidence type="ECO:0000256" key="2">
    <source>
        <dbReference type="ARBA" id="ARBA00023082"/>
    </source>
</evidence>
<organism evidence="6 7">
    <name type="scientific">Anaerococcus degeneri</name>
    <dbReference type="NCBI Taxonomy" id="361500"/>
    <lineage>
        <taxon>Bacteria</taxon>
        <taxon>Bacillati</taxon>
        <taxon>Bacillota</taxon>
        <taxon>Tissierellia</taxon>
        <taxon>Tissierellales</taxon>
        <taxon>Peptoniphilaceae</taxon>
        <taxon>Anaerococcus</taxon>
    </lineage>
</organism>
<keyword evidence="7" id="KW-1185">Reference proteome</keyword>
<dbReference type="InterPro" id="IPR050239">
    <property type="entry name" value="Sigma-70_RNA_pol_init_factors"/>
</dbReference>
<dbReference type="InterPro" id="IPR013324">
    <property type="entry name" value="RNA_pol_sigma_r3/r4-like"/>
</dbReference>
<keyword evidence="2" id="KW-0731">Sigma factor</keyword>
<evidence type="ECO:0000313" key="6">
    <source>
        <dbReference type="EMBL" id="MCA2096243.1"/>
    </source>
</evidence>
<gene>
    <name evidence="6" type="ORF">LDJ82_04850</name>
</gene>
<evidence type="ECO:0000313" key="7">
    <source>
        <dbReference type="Proteomes" id="UP001198374"/>
    </source>
</evidence>
<evidence type="ECO:0000256" key="3">
    <source>
        <dbReference type="ARBA" id="ARBA00023125"/>
    </source>
</evidence>
<dbReference type="InterPro" id="IPR007627">
    <property type="entry name" value="RNA_pol_sigma70_r2"/>
</dbReference>
<dbReference type="PANTHER" id="PTHR30603:SF47">
    <property type="entry name" value="RNA POLYMERASE SIGMA FACTOR SIGD, CHLOROPLASTIC"/>
    <property type="match status" value="1"/>
</dbReference>
<evidence type="ECO:0000256" key="4">
    <source>
        <dbReference type="ARBA" id="ARBA00023163"/>
    </source>
</evidence>
<dbReference type="SUPFAM" id="SSF88659">
    <property type="entry name" value="Sigma3 and sigma4 domains of RNA polymerase sigma factors"/>
    <property type="match status" value="1"/>
</dbReference>
<dbReference type="Gene3D" id="1.20.120.1810">
    <property type="match status" value="1"/>
</dbReference>
<dbReference type="InterPro" id="IPR000943">
    <property type="entry name" value="RNA_pol_sigma70"/>
</dbReference>
<dbReference type="PRINTS" id="PR00046">
    <property type="entry name" value="SIGMA70FCT"/>
</dbReference>
<dbReference type="PANTHER" id="PTHR30603">
    <property type="entry name" value="RNA POLYMERASE SIGMA FACTOR RPO"/>
    <property type="match status" value="1"/>
</dbReference>
<dbReference type="NCBIfam" id="TIGR02937">
    <property type="entry name" value="sigma70-ECF"/>
    <property type="match status" value="1"/>
</dbReference>
<accession>A0ABS7YX70</accession>
<keyword evidence="4" id="KW-0804">Transcription</keyword>
<comment type="caution">
    <text evidence="6">The sequence shown here is derived from an EMBL/GenBank/DDBJ whole genome shotgun (WGS) entry which is preliminary data.</text>
</comment>
<reference evidence="7" key="1">
    <citation type="submission" date="2023-07" db="EMBL/GenBank/DDBJ databases">
        <title>FDA dAtabase for Regulatory Grade micrObial Sequences (FDA-ARGOS): Supporting development and validation of Infectious Disease Dx tests.</title>
        <authorList>
            <person name="Sproer C."/>
            <person name="Gronow S."/>
            <person name="Severitt S."/>
            <person name="Schroder I."/>
            <person name="Tallon L."/>
            <person name="Sadzewicz L."/>
            <person name="Zhao X."/>
            <person name="Boylan J."/>
            <person name="Ott S."/>
            <person name="Bowen H."/>
            <person name="Vavikolanu K."/>
            <person name="Hazen T."/>
            <person name="Aluvathingal J."/>
            <person name="Nadendla S."/>
            <person name="Lowell S."/>
            <person name="Myers T."/>
            <person name="Yan Y."/>
        </authorList>
    </citation>
    <scope>NUCLEOTIDE SEQUENCE [LARGE SCALE GENOMIC DNA]</scope>
    <source>
        <strain evidence="7">FDAARGOS_1538</strain>
    </source>
</reference>
<sequence>MNKEDNYKSNEELLKEYQRTKDINIRNRIALNNIRLVYSIVSKYSFDNINSKDELIQEGFYYLLKAIDNFDCNKGNKFSTYAHWYIINVLNKTLRYNENISLDEPVKNTDDSEELNLIDTIEDETINIFNEVDSKNIDKEIRDCLTDTEYKVLKYHFDYNITLKDISKKLGIDYKEIIRIKNAARNKVIDNKYFREYKQEMENKREISYLKAYDYSRIRVQSSNISNPVWDIVLQREKRDNEVFKSIFK</sequence>
<proteinExistence type="predicted"/>
<protein>
    <submittedName>
        <fullName evidence="6">Sigma-70 family RNA polymerase sigma factor</fullName>
    </submittedName>
</protein>
<feature type="domain" description="RNA polymerase sigma-70 region 2" evidence="5">
    <location>
        <begin position="33"/>
        <end position="97"/>
    </location>
</feature>
<name>A0ABS7YX70_9FIRM</name>
<keyword evidence="1" id="KW-0805">Transcription regulation</keyword>
<dbReference type="InterPro" id="IPR013325">
    <property type="entry name" value="RNA_pol_sigma_r2"/>
</dbReference>
<dbReference type="EMBL" id="JAIWIY010000001">
    <property type="protein sequence ID" value="MCA2096243.1"/>
    <property type="molecule type" value="Genomic_DNA"/>
</dbReference>
<dbReference type="SUPFAM" id="SSF88946">
    <property type="entry name" value="Sigma2 domain of RNA polymerase sigma factors"/>
    <property type="match status" value="1"/>
</dbReference>
<dbReference type="InterPro" id="IPR014284">
    <property type="entry name" value="RNA_pol_sigma-70_dom"/>
</dbReference>
<keyword evidence="3" id="KW-0238">DNA-binding</keyword>
<dbReference type="RefSeq" id="WP_209772693.1">
    <property type="nucleotide sequence ID" value="NZ_JAGGLO010000002.1"/>
</dbReference>
<evidence type="ECO:0000256" key="1">
    <source>
        <dbReference type="ARBA" id="ARBA00023015"/>
    </source>
</evidence>
<evidence type="ECO:0000259" key="5">
    <source>
        <dbReference type="Pfam" id="PF04542"/>
    </source>
</evidence>